<dbReference type="InterPro" id="IPR036291">
    <property type="entry name" value="NAD(P)-bd_dom_sf"/>
</dbReference>
<dbReference type="GO" id="GO:0005737">
    <property type="term" value="C:cytoplasm"/>
    <property type="evidence" value="ECO:0007669"/>
    <property type="project" value="TreeGrafter"/>
</dbReference>
<dbReference type="eggNOG" id="COG1028">
    <property type="taxonomic scope" value="Bacteria"/>
</dbReference>
<evidence type="ECO:0000313" key="2">
    <source>
        <dbReference type="Proteomes" id="UP000064921"/>
    </source>
</evidence>
<dbReference type="AlphaFoldDB" id="A0A0U3E272"/>
<dbReference type="STRING" id="121719.APZ00_00160"/>
<dbReference type="EMBL" id="CP013068">
    <property type="protein sequence ID" value="ALV25681.1"/>
    <property type="molecule type" value="Genomic_DNA"/>
</dbReference>
<dbReference type="Proteomes" id="UP000064921">
    <property type="component" value="Chromosome"/>
</dbReference>
<dbReference type="InterPro" id="IPR002347">
    <property type="entry name" value="SDR_fam"/>
</dbReference>
<reference evidence="1 2" key="1">
    <citation type="submission" date="2015-10" db="EMBL/GenBank/DDBJ databases">
        <title>The world's first case of liver abscess caused by Pannonibacter phragmitetus.</title>
        <authorList>
            <person name="Ming D."/>
            <person name="Wang M."/>
            <person name="Zhou Y."/>
            <person name="Jiang T."/>
            <person name="Hu S."/>
        </authorList>
    </citation>
    <scope>NUCLEOTIDE SEQUENCE [LARGE SCALE GENOMIC DNA]</scope>
    <source>
        <strain evidence="1 2">31801</strain>
    </source>
</reference>
<dbReference type="SUPFAM" id="SSF51735">
    <property type="entry name" value="NAD(P)-binding Rossmann-fold domains"/>
    <property type="match status" value="1"/>
</dbReference>
<organism evidence="1 2">
    <name type="scientific">Pannonibacter phragmitetus</name>
    <dbReference type="NCBI Taxonomy" id="121719"/>
    <lineage>
        <taxon>Bacteria</taxon>
        <taxon>Pseudomonadati</taxon>
        <taxon>Pseudomonadota</taxon>
        <taxon>Alphaproteobacteria</taxon>
        <taxon>Hyphomicrobiales</taxon>
        <taxon>Stappiaceae</taxon>
        <taxon>Pannonibacter</taxon>
    </lineage>
</organism>
<sequence length="252" mass="26175">MTGAPELTGPAAQDLNSFPPGGLAVVAGSTGAIGAGIARQIEASGRFARVIGLSRSGSGGVPFDLTDEASIAAAALAVGEASKTAPLRLVFDATGMLHEGNIQPEKSWRQMDPAAIARVFAINTIGPALLMKHFLPLLAGEGKAVFATLSARVGSIGDNNLGGWYSYRAAKAALNQLVRSASIELARKRPESLCIALHPGTVESRLSEPFARSGLTVRPPREAARLLLQTIDNLSAAQTGSFHDAEGKEIVW</sequence>
<dbReference type="PRINTS" id="PR00081">
    <property type="entry name" value="GDHRDH"/>
</dbReference>
<evidence type="ECO:0000313" key="1">
    <source>
        <dbReference type="EMBL" id="ALV25681.1"/>
    </source>
</evidence>
<proteinExistence type="predicted"/>
<keyword evidence="2" id="KW-1185">Reference proteome</keyword>
<dbReference type="GO" id="GO:0016491">
    <property type="term" value="F:oxidoreductase activity"/>
    <property type="evidence" value="ECO:0007669"/>
    <property type="project" value="TreeGrafter"/>
</dbReference>
<protein>
    <submittedName>
        <fullName evidence="1">C-factor</fullName>
    </submittedName>
</protein>
<dbReference type="PANTHER" id="PTHR43544">
    <property type="entry name" value="SHORT-CHAIN DEHYDROGENASE/REDUCTASE"/>
    <property type="match status" value="1"/>
</dbReference>
<dbReference type="PANTHER" id="PTHR43544:SF12">
    <property type="entry name" value="NAD(P)-BINDING ROSSMANN-FOLD SUPERFAMILY PROTEIN"/>
    <property type="match status" value="1"/>
</dbReference>
<dbReference type="KEGG" id="pphr:APZ00_00160"/>
<dbReference type="Pfam" id="PF13561">
    <property type="entry name" value="adh_short_C2"/>
    <property type="match status" value="1"/>
</dbReference>
<gene>
    <name evidence="1" type="ORF">APZ00_00160</name>
</gene>
<dbReference type="Gene3D" id="3.40.50.720">
    <property type="entry name" value="NAD(P)-binding Rossmann-like Domain"/>
    <property type="match status" value="1"/>
</dbReference>
<name>A0A0U3E272_9HYPH</name>
<accession>A0A0U3E272</accession>
<dbReference type="InterPro" id="IPR051468">
    <property type="entry name" value="Fungal_SecMetab_SDRs"/>
</dbReference>